<feature type="non-terminal residue" evidence="2">
    <location>
        <position position="150"/>
    </location>
</feature>
<dbReference type="HAMAP" id="MF_00489">
    <property type="entry name" value="UPF0178"/>
    <property type="match status" value="1"/>
</dbReference>
<keyword evidence="3" id="KW-1185">Reference proteome</keyword>
<gene>
    <name evidence="2" type="ORF">ACFL27_00210</name>
</gene>
<sequence length="150" mass="16254">MKIWIDADACPKGIRKIVVKASNRLHIPVRMVANNALPEAESALIKSITVPKGFDVADEHIVNELSAGDIVITADIPLAAQVVEKGALAIDPRGELYTVDNVYERLATRNLLQDLKFCGLTLTGPPPFSPADKRKFAATLDSLLTKLLDP</sequence>
<dbReference type="InterPro" id="IPR003791">
    <property type="entry name" value="UPF0178"/>
</dbReference>
<evidence type="ECO:0000313" key="2">
    <source>
        <dbReference type="EMBL" id="MFC1848605.1"/>
    </source>
</evidence>
<reference evidence="2 3" key="1">
    <citation type="submission" date="2024-09" db="EMBL/GenBank/DDBJ databases">
        <title>Laminarin stimulates single cell rates of sulfate reduction while oxygen inhibits transcriptomic activity in coastal marine sediment.</title>
        <authorList>
            <person name="Lindsay M."/>
            <person name="Orcutt B."/>
            <person name="Emerson D."/>
            <person name="Stepanauskas R."/>
            <person name="D'Angelo T."/>
        </authorList>
    </citation>
    <scope>NUCLEOTIDE SEQUENCE [LARGE SCALE GENOMIC DNA]</scope>
    <source>
        <strain evidence="2">SAG AM-311-K15</strain>
    </source>
</reference>
<dbReference type="PANTHER" id="PTHR35146:SF1">
    <property type="entry name" value="UPF0178 PROTEIN YAII"/>
    <property type="match status" value="1"/>
</dbReference>
<comment type="caution">
    <text evidence="2">The sequence shown here is derived from an EMBL/GenBank/DDBJ whole genome shotgun (WGS) entry which is preliminary data.</text>
</comment>
<protein>
    <submittedName>
        <fullName evidence="2">YaiI/YqxD family protein</fullName>
    </submittedName>
</protein>
<dbReference type="CDD" id="cd18720">
    <property type="entry name" value="PIN_YqxD-like"/>
    <property type="match status" value="1"/>
</dbReference>
<dbReference type="NCBIfam" id="NF001095">
    <property type="entry name" value="PRK00124.1"/>
    <property type="match status" value="1"/>
</dbReference>
<dbReference type="Proteomes" id="UP001594351">
    <property type="component" value="Unassembled WGS sequence"/>
</dbReference>
<name>A0ABV6YQX0_UNCC1</name>
<evidence type="ECO:0000313" key="3">
    <source>
        <dbReference type="Proteomes" id="UP001594351"/>
    </source>
</evidence>
<evidence type="ECO:0000256" key="1">
    <source>
        <dbReference type="ARBA" id="ARBA00008522"/>
    </source>
</evidence>
<dbReference type="PANTHER" id="PTHR35146">
    <property type="entry name" value="UPF0178 PROTEIN YAII"/>
    <property type="match status" value="1"/>
</dbReference>
<dbReference type="EMBL" id="JBHPBY010000002">
    <property type="protein sequence ID" value="MFC1848605.1"/>
    <property type="molecule type" value="Genomic_DNA"/>
</dbReference>
<comment type="similarity">
    <text evidence="1">Belongs to the UPF0178 family.</text>
</comment>
<proteinExistence type="inferred from homology"/>
<accession>A0ABV6YQX0</accession>
<organism evidence="2 3">
    <name type="scientific">candidate division CSSED10-310 bacterium</name>
    <dbReference type="NCBI Taxonomy" id="2855610"/>
    <lineage>
        <taxon>Bacteria</taxon>
        <taxon>Bacteria division CSSED10-310</taxon>
    </lineage>
</organism>
<dbReference type="Pfam" id="PF02639">
    <property type="entry name" value="DUF188"/>
    <property type="match status" value="1"/>
</dbReference>